<evidence type="ECO:0000313" key="5">
    <source>
        <dbReference type="EMBL" id="ROS31992.1"/>
    </source>
</evidence>
<dbReference type="InterPro" id="IPR006016">
    <property type="entry name" value="UspA"/>
</dbReference>
<dbReference type="EMBL" id="RKHY01000002">
    <property type="protein sequence ID" value="ROS31992.1"/>
    <property type="molecule type" value="Genomic_DNA"/>
</dbReference>
<evidence type="ECO:0000256" key="3">
    <source>
        <dbReference type="ARBA" id="ARBA00022840"/>
    </source>
</evidence>
<protein>
    <submittedName>
        <fullName evidence="5">Nucleotide-binding universal stress UspA family protein</fullName>
    </submittedName>
</protein>
<dbReference type="GeneID" id="301848962"/>
<evidence type="ECO:0000256" key="2">
    <source>
        <dbReference type="ARBA" id="ARBA00022741"/>
    </source>
</evidence>
<name>A0A3N2G5S2_9PSEU</name>
<organism evidence="5 6">
    <name type="scientific">Amycolatopsis thermoflava</name>
    <dbReference type="NCBI Taxonomy" id="84480"/>
    <lineage>
        <taxon>Bacteria</taxon>
        <taxon>Bacillati</taxon>
        <taxon>Actinomycetota</taxon>
        <taxon>Actinomycetes</taxon>
        <taxon>Pseudonocardiales</taxon>
        <taxon>Pseudonocardiaceae</taxon>
        <taxon>Amycolatopsis</taxon>
        <taxon>Amycolatopsis methanolica group</taxon>
    </lineage>
</organism>
<reference evidence="5 6" key="1">
    <citation type="submission" date="2018-11" db="EMBL/GenBank/DDBJ databases">
        <title>Sequencing the genomes of 1000 actinobacteria strains.</title>
        <authorList>
            <person name="Klenk H.-P."/>
        </authorList>
    </citation>
    <scope>NUCLEOTIDE SEQUENCE [LARGE SCALE GENOMIC DNA]</scope>
    <source>
        <strain evidence="5 6">DSM 44348</strain>
    </source>
</reference>
<evidence type="ECO:0000313" key="6">
    <source>
        <dbReference type="Proteomes" id="UP000274843"/>
    </source>
</evidence>
<gene>
    <name evidence="5" type="ORF">EDD35_7732</name>
</gene>
<sequence>MHGNAIVVGVDGSAEATRALRWAAEAARQRREPLHIVHGFAPITGFDGAGLAVLQQAHDELVDAADDLVADAVRTAREAGGPDLAITTDRPTESGAPALIEASRAARTVVLGCSGTGGFTGMLVGSTTVEVAAHARCPVVVVRGRENADGPVVVGVDGSPVGERALAAAFEEASWRGAGLVAVHVWSDVDSGGYPSMVPIALDWEEIAADERRLLAERLAGWQEKYPDVVVERVVARDRPRRQLLSWSAKAQLVVVGSRGRGGFRGLLLGSTSQALIHHAQCPVMVVRPGSGS</sequence>
<dbReference type="Proteomes" id="UP000274843">
    <property type="component" value="Unassembled WGS sequence"/>
</dbReference>
<proteinExistence type="inferred from homology"/>
<comment type="similarity">
    <text evidence="1">Belongs to the universal stress protein A family.</text>
</comment>
<dbReference type="InterPro" id="IPR006015">
    <property type="entry name" value="Universal_stress_UspA"/>
</dbReference>
<dbReference type="GO" id="GO:0005524">
    <property type="term" value="F:ATP binding"/>
    <property type="evidence" value="ECO:0007669"/>
    <property type="project" value="UniProtKB-KW"/>
</dbReference>
<dbReference type="PANTHER" id="PTHR46268:SF27">
    <property type="entry name" value="UNIVERSAL STRESS PROTEIN RV2623"/>
    <property type="match status" value="1"/>
</dbReference>
<dbReference type="InterPro" id="IPR014729">
    <property type="entry name" value="Rossmann-like_a/b/a_fold"/>
</dbReference>
<dbReference type="PANTHER" id="PTHR46268">
    <property type="entry name" value="STRESS RESPONSE PROTEIN NHAX"/>
    <property type="match status" value="1"/>
</dbReference>
<dbReference type="AlphaFoldDB" id="A0A3N2G5S2"/>
<feature type="domain" description="UspA" evidence="4">
    <location>
        <begin position="6"/>
        <end position="143"/>
    </location>
</feature>
<feature type="domain" description="UspA" evidence="4">
    <location>
        <begin position="151"/>
        <end position="288"/>
    </location>
</feature>
<dbReference type="Gene3D" id="3.40.50.620">
    <property type="entry name" value="HUPs"/>
    <property type="match status" value="2"/>
</dbReference>
<evidence type="ECO:0000256" key="1">
    <source>
        <dbReference type="ARBA" id="ARBA00008791"/>
    </source>
</evidence>
<evidence type="ECO:0000259" key="4">
    <source>
        <dbReference type="Pfam" id="PF00582"/>
    </source>
</evidence>
<accession>A0A3N2G5S2</accession>
<keyword evidence="3" id="KW-0067">ATP-binding</keyword>
<keyword evidence="6" id="KW-1185">Reference proteome</keyword>
<dbReference type="PRINTS" id="PR01438">
    <property type="entry name" value="UNVRSLSTRESS"/>
</dbReference>
<dbReference type="SUPFAM" id="SSF52402">
    <property type="entry name" value="Adenine nucleotide alpha hydrolases-like"/>
    <property type="match status" value="2"/>
</dbReference>
<comment type="caution">
    <text evidence="5">The sequence shown here is derived from an EMBL/GenBank/DDBJ whole genome shotgun (WGS) entry which is preliminary data.</text>
</comment>
<keyword evidence="2" id="KW-0547">Nucleotide-binding</keyword>
<dbReference type="Pfam" id="PF00582">
    <property type="entry name" value="Usp"/>
    <property type="match status" value="2"/>
</dbReference>
<dbReference type="RefSeq" id="WP_123687401.1">
    <property type="nucleotide sequence ID" value="NZ_RKHY01000002.1"/>
</dbReference>